<dbReference type="InterPro" id="IPR008984">
    <property type="entry name" value="SMAD_FHA_dom_sf"/>
</dbReference>
<evidence type="ECO:0000313" key="6">
    <source>
        <dbReference type="Proteomes" id="UP000226431"/>
    </source>
</evidence>
<dbReference type="SMART" id="SM00220">
    <property type="entry name" value="S_TKc"/>
    <property type="match status" value="1"/>
</dbReference>
<sequence length="589" mass="66960">MTRFSTLAVIRTQGMFSFYHSATLDAHILHSPRIGDGFNTLVSRRHCEVYVVVYDEFVSNVYVRDRNTRNGTFVNKVRIGSGTGISPSHLLQDGDVIEIYPNWTMTFHDEQNLKASPRTGIQEMECKLFEEKYSISQRCLGSGAEGTVYLATEVETRKQLVCKIVDLSKLKGKNAPEDIRRRLQEADVLRQLQHPNVLCYVDAAVSPYSLYTFTELATGGDLWSFLYQRPCVGEFDTRVIVRQLAQALDYIHRKGVIHRDLKPENILLAYSPNVACPRILLSDFGACAVPRRSRMLTHAGTVNYQAPEILDDSGPHTASVDMWSLGIVTLTLLTHGMDVSLKGLDRMTQEEIRVFVEETTLCLERYSEFCRHFVMLCLRTAPIFRMTSTQARNHRWLRRPERHLQYFEKLERISRSNWKACDVLRPMPLQLPDVKKGHTRLDGLDNASQKDPSPEAEAADEGSQYFESVRSERDVASADTATVAGDKSSWDLSRPKTQTNKPQRLSPKQTTQPASVSDQKAVQQKLYPLIRRHTPAGEETDKRELIIEELKRANVKFLPDIPASSTTHGARTGKGEYSSPSRQKRQRQQ</sequence>
<protein>
    <submittedName>
        <fullName evidence="5">Uncharacterized protein</fullName>
    </submittedName>
</protein>
<dbReference type="GO" id="GO:0005524">
    <property type="term" value="F:ATP binding"/>
    <property type="evidence" value="ECO:0007669"/>
    <property type="project" value="InterPro"/>
</dbReference>
<dbReference type="PROSITE" id="PS50006">
    <property type="entry name" value="FHA_DOMAIN"/>
    <property type="match status" value="1"/>
</dbReference>
<dbReference type="PANTHER" id="PTHR24347">
    <property type="entry name" value="SERINE/THREONINE-PROTEIN KINASE"/>
    <property type="match status" value="1"/>
</dbReference>
<evidence type="ECO:0000256" key="1">
    <source>
        <dbReference type="ARBA" id="ARBA00005575"/>
    </source>
</evidence>
<dbReference type="SUPFAM" id="SSF56112">
    <property type="entry name" value="Protein kinase-like (PK-like)"/>
    <property type="match status" value="1"/>
</dbReference>
<feature type="region of interest" description="Disordered" evidence="2">
    <location>
        <begin position="558"/>
        <end position="589"/>
    </location>
</feature>
<dbReference type="PROSITE" id="PS50011">
    <property type="entry name" value="PROTEIN_KINASE_DOM"/>
    <property type="match status" value="1"/>
</dbReference>
<evidence type="ECO:0000259" key="4">
    <source>
        <dbReference type="PROSITE" id="PS50011"/>
    </source>
</evidence>
<feature type="compositionally biased region" description="Basic and acidic residues" evidence="2">
    <location>
        <begin position="434"/>
        <end position="443"/>
    </location>
</feature>
<proteinExistence type="inferred from homology"/>
<feature type="domain" description="FHA" evidence="3">
    <location>
        <begin position="42"/>
        <end position="79"/>
    </location>
</feature>
<dbReference type="AlphaFoldDB" id="A0A2C5ZHY8"/>
<dbReference type="InterPro" id="IPR011009">
    <property type="entry name" value="Kinase-like_dom_sf"/>
</dbReference>
<dbReference type="InterPro" id="IPR000253">
    <property type="entry name" value="FHA_dom"/>
</dbReference>
<dbReference type="STRING" id="2004952.A0A2C5ZHY8"/>
<evidence type="ECO:0000256" key="2">
    <source>
        <dbReference type="SAM" id="MobiDB-lite"/>
    </source>
</evidence>
<dbReference type="InterPro" id="IPR008271">
    <property type="entry name" value="Ser/Thr_kinase_AS"/>
</dbReference>
<dbReference type="InterPro" id="IPR000719">
    <property type="entry name" value="Prot_kinase_dom"/>
</dbReference>
<organism evidence="5 6">
    <name type="scientific">Ophiocordyceps camponoti-rufipedis</name>
    <dbReference type="NCBI Taxonomy" id="2004952"/>
    <lineage>
        <taxon>Eukaryota</taxon>
        <taxon>Fungi</taxon>
        <taxon>Dikarya</taxon>
        <taxon>Ascomycota</taxon>
        <taxon>Pezizomycotina</taxon>
        <taxon>Sordariomycetes</taxon>
        <taxon>Hypocreomycetidae</taxon>
        <taxon>Hypocreales</taxon>
        <taxon>Ophiocordycipitaceae</taxon>
        <taxon>Ophiocordyceps</taxon>
    </lineage>
</organism>
<dbReference type="Gene3D" id="1.10.510.10">
    <property type="entry name" value="Transferase(Phosphotransferase) domain 1"/>
    <property type="match status" value="1"/>
</dbReference>
<dbReference type="Pfam" id="PF00069">
    <property type="entry name" value="Pkinase"/>
    <property type="match status" value="1"/>
</dbReference>
<gene>
    <name evidence="5" type="ORF">CDD80_5748</name>
</gene>
<reference evidence="5 6" key="1">
    <citation type="submission" date="2017-06" db="EMBL/GenBank/DDBJ databases">
        <title>Ant-infecting Ophiocordyceps genomes reveal a high diversity of potential behavioral manipulation genes and a possible major role for enterotoxins.</title>
        <authorList>
            <person name="De Bekker C."/>
            <person name="Evans H.C."/>
            <person name="Brachmann A."/>
            <person name="Hughes D.P."/>
        </authorList>
    </citation>
    <scope>NUCLEOTIDE SEQUENCE [LARGE SCALE GENOMIC DNA]</scope>
    <source>
        <strain evidence="5 6">Map16</strain>
    </source>
</reference>
<feature type="compositionally biased region" description="Polar residues" evidence="2">
    <location>
        <begin position="495"/>
        <end position="521"/>
    </location>
</feature>
<evidence type="ECO:0000313" key="5">
    <source>
        <dbReference type="EMBL" id="PHH79034.1"/>
    </source>
</evidence>
<dbReference type="PROSITE" id="PS00108">
    <property type="entry name" value="PROTEIN_KINASE_ST"/>
    <property type="match status" value="1"/>
</dbReference>
<evidence type="ECO:0000259" key="3">
    <source>
        <dbReference type="PROSITE" id="PS50006"/>
    </source>
</evidence>
<comment type="caution">
    <text evidence="5">The sequence shown here is derived from an EMBL/GenBank/DDBJ whole genome shotgun (WGS) entry which is preliminary data.</text>
</comment>
<dbReference type="OrthoDB" id="74764at2759"/>
<comment type="similarity">
    <text evidence="1">Belongs to the protein kinase superfamily. CAMK Ser/Thr protein kinase family. CHEK2 subfamily.</text>
</comment>
<dbReference type="SUPFAM" id="SSF49879">
    <property type="entry name" value="SMAD/FHA domain"/>
    <property type="match status" value="1"/>
</dbReference>
<dbReference type="Gene3D" id="2.60.200.20">
    <property type="match status" value="1"/>
</dbReference>
<keyword evidence="6" id="KW-1185">Reference proteome</keyword>
<feature type="domain" description="Protein kinase" evidence="4">
    <location>
        <begin position="134"/>
        <end position="397"/>
    </location>
</feature>
<feature type="region of interest" description="Disordered" evidence="2">
    <location>
        <begin position="434"/>
        <end position="521"/>
    </location>
</feature>
<dbReference type="EMBL" id="NJES01000059">
    <property type="protein sequence ID" value="PHH79034.1"/>
    <property type="molecule type" value="Genomic_DNA"/>
</dbReference>
<name>A0A2C5ZHY8_9HYPO</name>
<accession>A0A2C5ZHY8</accession>
<dbReference type="Pfam" id="PF00498">
    <property type="entry name" value="FHA"/>
    <property type="match status" value="1"/>
</dbReference>
<dbReference type="GO" id="GO:0004672">
    <property type="term" value="F:protein kinase activity"/>
    <property type="evidence" value="ECO:0007669"/>
    <property type="project" value="InterPro"/>
</dbReference>
<dbReference type="Proteomes" id="UP000226431">
    <property type="component" value="Unassembled WGS sequence"/>
</dbReference>